<sequence length="65" mass="7139">HRFYLAVVASSEHSKRKKIHKCTQTSTSTTKPIIRGAMLTIFATLAMPAPTDPRHSNAGFAKDTI</sequence>
<evidence type="ECO:0000313" key="2">
    <source>
        <dbReference type="Proteomes" id="UP000789831"/>
    </source>
</evidence>
<protein>
    <submittedName>
        <fullName evidence="1">8457_t:CDS:1</fullName>
    </submittedName>
</protein>
<evidence type="ECO:0000313" key="1">
    <source>
        <dbReference type="EMBL" id="CAG8674878.1"/>
    </source>
</evidence>
<organism evidence="1 2">
    <name type="scientific">Ambispora gerdemannii</name>
    <dbReference type="NCBI Taxonomy" id="144530"/>
    <lineage>
        <taxon>Eukaryota</taxon>
        <taxon>Fungi</taxon>
        <taxon>Fungi incertae sedis</taxon>
        <taxon>Mucoromycota</taxon>
        <taxon>Glomeromycotina</taxon>
        <taxon>Glomeromycetes</taxon>
        <taxon>Archaeosporales</taxon>
        <taxon>Ambisporaceae</taxon>
        <taxon>Ambispora</taxon>
    </lineage>
</organism>
<feature type="non-terminal residue" evidence="1">
    <location>
        <position position="1"/>
    </location>
</feature>
<name>A0A9N9EF91_9GLOM</name>
<proteinExistence type="predicted"/>
<accession>A0A9N9EF91</accession>
<dbReference type="Proteomes" id="UP000789831">
    <property type="component" value="Unassembled WGS sequence"/>
</dbReference>
<keyword evidence="2" id="KW-1185">Reference proteome</keyword>
<reference evidence="1" key="1">
    <citation type="submission" date="2021-06" db="EMBL/GenBank/DDBJ databases">
        <authorList>
            <person name="Kallberg Y."/>
            <person name="Tangrot J."/>
            <person name="Rosling A."/>
        </authorList>
    </citation>
    <scope>NUCLEOTIDE SEQUENCE</scope>
    <source>
        <strain evidence="1">MT106</strain>
    </source>
</reference>
<dbReference type="AlphaFoldDB" id="A0A9N9EF91"/>
<comment type="caution">
    <text evidence="1">The sequence shown here is derived from an EMBL/GenBank/DDBJ whole genome shotgun (WGS) entry which is preliminary data.</text>
</comment>
<dbReference type="EMBL" id="CAJVPL010008560">
    <property type="protein sequence ID" value="CAG8674878.1"/>
    <property type="molecule type" value="Genomic_DNA"/>
</dbReference>
<gene>
    <name evidence="1" type="ORF">AGERDE_LOCUS12421</name>
</gene>